<keyword evidence="2" id="KW-0479">Metal-binding</keyword>
<gene>
    <name evidence="9" type="ORF">RUM43_014360</name>
</gene>
<feature type="signal peptide" evidence="7">
    <location>
        <begin position="1"/>
        <end position="26"/>
    </location>
</feature>
<dbReference type="InterPro" id="IPR001759">
    <property type="entry name" value="PTX_dom"/>
</dbReference>
<feature type="region of interest" description="Disordered" evidence="6">
    <location>
        <begin position="577"/>
        <end position="600"/>
    </location>
</feature>
<keyword evidence="7" id="KW-0732">Signal</keyword>
<dbReference type="SUPFAM" id="SSF49899">
    <property type="entry name" value="Concanavalin A-like lectins/glucanases"/>
    <property type="match status" value="1"/>
</dbReference>
<dbReference type="Pfam" id="PF00354">
    <property type="entry name" value="Pentaxin"/>
    <property type="match status" value="1"/>
</dbReference>
<dbReference type="SMART" id="SM00159">
    <property type="entry name" value="PTX"/>
    <property type="match status" value="1"/>
</dbReference>
<protein>
    <recommendedName>
        <fullName evidence="8">Pentraxin (PTX) domain-containing protein</fullName>
    </recommendedName>
</protein>
<evidence type="ECO:0000256" key="4">
    <source>
        <dbReference type="ARBA" id="ARBA00023157"/>
    </source>
</evidence>
<evidence type="ECO:0000256" key="7">
    <source>
        <dbReference type="SAM" id="SignalP"/>
    </source>
</evidence>
<proteinExistence type="predicted"/>
<name>A0AAN8PSS2_POLSC</name>
<evidence type="ECO:0000256" key="1">
    <source>
        <dbReference type="ARBA" id="ARBA00001913"/>
    </source>
</evidence>
<feature type="region of interest" description="Disordered" evidence="6">
    <location>
        <begin position="703"/>
        <end position="723"/>
    </location>
</feature>
<dbReference type="PANTHER" id="PTHR19277:SF125">
    <property type="entry name" value="B6"/>
    <property type="match status" value="1"/>
</dbReference>
<comment type="cofactor">
    <cofactor evidence="1">
        <name>Ca(2+)</name>
        <dbReference type="ChEBI" id="CHEBI:29108"/>
    </cofactor>
</comment>
<keyword evidence="4" id="KW-1015">Disulfide bond</keyword>
<evidence type="ECO:0000313" key="9">
    <source>
        <dbReference type="EMBL" id="KAK6617351.1"/>
    </source>
</evidence>
<evidence type="ECO:0000259" key="8">
    <source>
        <dbReference type="SMART" id="SM00159"/>
    </source>
</evidence>
<organism evidence="9 10">
    <name type="scientific">Polyplax serrata</name>
    <name type="common">Common mouse louse</name>
    <dbReference type="NCBI Taxonomy" id="468196"/>
    <lineage>
        <taxon>Eukaryota</taxon>
        <taxon>Metazoa</taxon>
        <taxon>Ecdysozoa</taxon>
        <taxon>Arthropoda</taxon>
        <taxon>Hexapoda</taxon>
        <taxon>Insecta</taxon>
        <taxon>Pterygota</taxon>
        <taxon>Neoptera</taxon>
        <taxon>Paraneoptera</taxon>
        <taxon>Psocodea</taxon>
        <taxon>Troctomorpha</taxon>
        <taxon>Phthiraptera</taxon>
        <taxon>Anoplura</taxon>
        <taxon>Polyplacidae</taxon>
        <taxon>Polyplax</taxon>
    </lineage>
</organism>
<dbReference type="GO" id="GO:0046872">
    <property type="term" value="F:metal ion binding"/>
    <property type="evidence" value="ECO:0007669"/>
    <property type="project" value="UniProtKB-KW"/>
</dbReference>
<dbReference type="AlphaFoldDB" id="A0AAN8PSS2"/>
<feature type="domain" description="Pentraxin (PTX)" evidence="8">
    <location>
        <begin position="202"/>
        <end position="424"/>
    </location>
</feature>
<evidence type="ECO:0000256" key="5">
    <source>
        <dbReference type="ARBA" id="ARBA00023180"/>
    </source>
</evidence>
<evidence type="ECO:0000256" key="6">
    <source>
        <dbReference type="SAM" id="MobiDB-lite"/>
    </source>
</evidence>
<evidence type="ECO:0000313" key="10">
    <source>
        <dbReference type="Proteomes" id="UP001372834"/>
    </source>
</evidence>
<dbReference type="InterPro" id="IPR051360">
    <property type="entry name" value="Neuronal_Pentraxin_Related"/>
</dbReference>
<feature type="compositionally biased region" description="Acidic residues" evidence="6">
    <location>
        <begin position="581"/>
        <end position="593"/>
    </location>
</feature>
<dbReference type="Proteomes" id="UP001372834">
    <property type="component" value="Unassembled WGS sequence"/>
</dbReference>
<dbReference type="PANTHER" id="PTHR19277">
    <property type="entry name" value="PENTRAXIN"/>
    <property type="match status" value="1"/>
</dbReference>
<feature type="region of interest" description="Disordered" evidence="6">
    <location>
        <begin position="502"/>
        <end position="538"/>
    </location>
</feature>
<dbReference type="Gene3D" id="2.60.120.200">
    <property type="match status" value="1"/>
</dbReference>
<keyword evidence="5" id="KW-0325">Glycoprotein</keyword>
<comment type="caution">
    <text evidence="9">The sequence shown here is derived from an EMBL/GenBank/DDBJ whole genome shotgun (WGS) entry which is preliminary data.</text>
</comment>
<accession>A0AAN8PSS2</accession>
<feature type="chain" id="PRO_5042927409" description="Pentraxin (PTX) domain-containing protein" evidence="7">
    <location>
        <begin position="27"/>
        <end position="778"/>
    </location>
</feature>
<dbReference type="InterPro" id="IPR013320">
    <property type="entry name" value="ConA-like_dom_sf"/>
</dbReference>
<evidence type="ECO:0000256" key="3">
    <source>
        <dbReference type="ARBA" id="ARBA00022837"/>
    </source>
</evidence>
<sequence length="778" mass="88487">MQAKDIISFIAASLLLFSSGVHSSSGWKPIVPPPNYYVTLPTTCISECEQKYPKRNDADVDGEIRIKHVWSNLAALRPSYEIQAVKPRNKDLLLTGQSLNLGNIYKQTDVAFLPTELEARKPTTVLSYPAIFKKTPSNFVMYSAIPKPAKTIYYGEPELLTTKLPTEVKYLTHNVQGSGNDIKIFLQPDQTPIRQMVSNPFDEHCPLYKVSFQQSIYYQYVQYKTRMPDLKEFTICMWVRLHNHSHDHSLLSYAAKPHHKDIYMWISNLNAHEPALFNMKVMGQTIFRLNYPIQLYKWYHTCQSWNGNTGEWQVWVNSHRIGRGFHNLVRDTFQVNLLVGQKIPGKGIALSGQENRYFGKDFQEVAHYQKAVGGLQGEITMVQMYKIALTAGKAYTDHRHHHSHYTSTTPEPPEEPTEEMPTTTEHPLLENGQLKTRVNIIELVESLKKKGHLEGLEEPQGDFGAYTKHFPIQFSNGGTTFVTHGNALHYAALPDHTIFKREDGNKSAAPKSKPSQDTSEEANSSSEEESQTAEQFGQRKKIKVLNKVRQVRVEKVKHPLHEVHGGSVRFKNITASVPSDSVEESDELSDESEVTLKGSRAPRHRRYNAHSTLVLTGSPKSRSVSVHHPVKLVRTTVKKRRGEPKTVVKKLEKKKEPAKRFLVLADHFSNAGTYDLLGHSHFGSSLDSTGHHGLQYQLPQFEQEHEEVQNPLHEPNHEDHEPPQHELAENEVRRVMLMCSGCHVDPFRKVAVISWRSTPKKVYSGALLLKAKSECENF</sequence>
<reference evidence="9 10" key="1">
    <citation type="submission" date="2023-10" db="EMBL/GenBank/DDBJ databases">
        <title>Genomes of two closely related lineages of the louse Polyplax serrata with different host specificities.</title>
        <authorList>
            <person name="Martinu J."/>
            <person name="Tarabai H."/>
            <person name="Stefka J."/>
            <person name="Hypsa V."/>
        </authorList>
    </citation>
    <scope>NUCLEOTIDE SEQUENCE [LARGE SCALE GENOMIC DNA]</scope>
    <source>
        <strain evidence="9">HR10_N</strain>
    </source>
</reference>
<keyword evidence="3" id="KW-0106">Calcium</keyword>
<dbReference type="EMBL" id="JAWJWE010000044">
    <property type="protein sequence ID" value="KAK6617351.1"/>
    <property type="molecule type" value="Genomic_DNA"/>
</dbReference>
<feature type="region of interest" description="Disordered" evidence="6">
    <location>
        <begin position="398"/>
        <end position="424"/>
    </location>
</feature>
<evidence type="ECO:0000256" key="2">
    <source>
        <dbReference type="ARBA" id="ARBA00022723"/>
    </source>
</evidence>